<dbReference type="Proteomes" id="UP000054995">
    <property type="component" value="Unassembled WGS sequence"/>
</dbReference>
<gene>
    <name evidence="2" type="ORF">T4D_11529</name>
</gene>
<keyword evidence="1" id="KW-1133">Transmembrane helix</keyword>
<keyword evidence="1" id="KW-0812">Transmembrane</keyword>
<protein>
    <submittedName>
        <fullName evidence="2">Uncharacterized protein</fullName>
    </submittedName>
</protein>
<feature type="transmembrane region" description="Helical" evidence="1">
    <location>
        <begin position="6"/>
        <end position="23"/>
    </location>
</feature>
<reference evidence="2 3" key="1">
    <citation type="submission" date="2015-01" db="EMBL/GenBank/DDBJ databases">
        <title>Evolution of Trichinella species and genotypes.</title>
        <authorList>
            <person name="Korhonen P.K."/>
            <person name="Edoardo P."/>
            <person name="Giuseppe L.R."/>
            <person name="Gasser R.B."/>
        </authorList>
    </citation>
    <scope>NUCLEOTIDE SEQUENCE [LARGE SCALE GENOMIC DNA]</scope>
    <source>
        <strain evidence="2">ISS470</strain>
    </source>
</reference>
<comment type="caution">
    <text evidence="2">The sequence shown here is derived from an EMBL/GenBank/DDBJ whole genome shotgun (WGS) entry which is preliminary data.</text>
</comment>
<sequence>MYKLLLQNTSALLICIAKFVYFLKKESQILFFFPLRYGCVRLNIIRKNQWHVFETMKLHYSFRLNFMA</sequence>
<proteinExistence type="predicted"/>
<accession>A0A0V1F5W7</accession>
<keyword evidence="1" id="KW-0472">Membrane</keyword>
<name>A0A0V1F5W7_TRIPS</name>
<dbReference type="EMBL" id="JYDT01000219">
    <property type="protein sequence ID" value="KRY81558.1"/>
    <property type="molecule type" value="Genomic_DNA"/>
</dbReference>
<organism evidence="2 3">
    <name type="scientific">Trichinella pseudospiralis</name>
    <name type="common">Parasitic roundworm</name>
    <dbReference type="NCBI Taxonomy" id="6337"/>
    <lineage>
        <taxon>Eukaryota</taxon>
        <taxon>Metazoa</taxon>
        <taxon>Ecdysozoa</taxon>
        <taxon>Nematoda</taxon>
        <taxon>Enoplea</taxon>
        <taxon>Dorylaimia</taxon>
        <taxon>Trichinellida</taxon>
        <taxon>Trichinellidae</taxon>
        <taxon>Trichinella</taxon>
    </lineage>
</organism>
<evidence type="ECO:0000313" key="2">
    <source>
        <dbReference type="EMBL" id="KRY81558.1"/>
    </source>
</evidence>
<dbReference type="AlphaFoldDB" id="A0A0V1F5W7"/>
<evidence type="ECO:0000313" key="3">
    <source>
        <dbReference type="Proteomes" id="UP000054995"/>
    </source>
</evidence>
<evidence type="ECO:0000256" key="1">
    <source>
        <dbReference type="SAM" id="Phobius"/>
    </source>
</evidence>
<keyword evidence="3" id="KW-1185">Reference proteome</keyword>